<keyword evidence="2" id="KW-0472">Membrane</keyword>
<keyword evidence="2" id="KW-0812">Transmembrane</keyword>
<dbReference type="InterPro" id="IPR050817">
    <property type="entry name" value="DjlA_DnaK_co-chaperone"/>
</dbReference>
<dbReference type="InterPro" id="IPR036869">
    <property type="entry name" value="J_dom_sf"/>
</dbReference>
<dbReference type="AlphaFoldDB" id="A0A5J4Z4W2"/>
<dbReference type="Pfam" id="PF00226">
    <property type="entry name" value="DnaJ"/>
    <property type="match status" value="1"/>
</dbReference>
<dbReference type="PROSITE" id="PS50076">
    <property type="entry name" value="DNAJ_2"/>
    <property type="match status" value="1"/>
</dbReference>
<dbReference type="SUPFAM" id="SSF46565">
    <property type="entry name" value="Chaperone J-domain"/>
    <property type="match status" value="1"/>
</dbReference>
<dbReference type="Gene3D" id="1.10.287.110">
    <property type="entry name" value="DnaJ domain"/>
    <property type="match status" value="1"/>
</dbReference>
<keyword evidence="5" id="KW-1185">Reference proteome</keyword>
<evidence type="ECO:0000256" key="1">
    <source>
        <dbReference type="SAM" id="MobiDB-lite"/>
    </source>
</evidence>
<proteinExistence type="predicted"/>
<dbReference type="PRINTS" id="PR00625">
    <property type="entry name" value="JDOMAIN"/>
</dbReference>
<dbReference type="PANTHER" id="PTHR24074">
    <property type="entry name" value="CO-CHAPERONE PROTEIN DJLA"/>
    <property type="match status" value="1"/>
</dbReference>
<evidence type="ECO:0000259" key="3">
    <source>
        <dbReference type="PROSITE" id="PS50076"/>
    </source>
</evidence>
<protein>
    <submittedName>
        <fullName evidence="4">Chaperone protein DnaJ</fullName>
    </submittedName>
</protein>
<keyword evidence="2" id="KW-1133">Transmembrane helix</keyword>
<sequence length="255" mass="28678">MTLDVQTFVHARDCFGQLDHGEGRAIYCTPKYSMSCPSVSKFKRRSLYPWELYLGVQCGSEDGRLWRLGGARQSRVVARSVESCEGAGTAKMPSVGSATHYARLGLSLHATQQEAQAAFRELAKRWHPDRHGSAHSKAHAERVFKGINESYERVCDDIQRGVQRGQRFNGAYEYSGQWQEQGHQYAQRAITRIELFEIMFPPFVFVGAMVAWGMYIGVKEDEAGVLRAGSNSRFIPSEADESPERARVMLRPKPG</sequence>
<dbReference type="EMBL" id="VRMN01000001">
    <property type="protein sequence ID" value="KAA8498716.1"/>
    <property type="molecule type" value="Genomic_DNA"/>
</dbReference>
<feature type="domain" description="J" evidence="3">
    <location>
        <begin position="99"/>
        <end position="176"/>
    </location>
</feature>
<accession>A0A5J4Z4W2</accession>
<gene>
    <name evidence="4" type="ORF">FVE85_6301</name>
</gene>
<feature type="region of interest" description="Disordered" evidence="1">
    <location>
        <begin position="236"/>
        <end position="255"/>
    </location>
</feature>
<evidence type="ECO:0000313" key="4">
    <source>
        <dbReference type="EMBL" id="KAA8498716.1"/>
    </source>
</evidence>
<comment type="caution">
    <text evidence="4">The sequence shown here is derived from an EMBL/GenBank/DDBJ whole genome shotgun (WGS) entry which is preliminary data.</text>
</comment>
<reference evidence="5" key="1">
    <citation type="journal article" date="2019" name="Nat. Commun.">
        <title>Expansion of phycobilisome linker gene families in mesophilic red algae.</title>
        <authorList>
            <person name="Lee J."/>
            <person name="Kim D."/>
            <person name="Bhattacharya D."/>
            <person name="Yoon H.S."/>
        </authorList>
    </citation>
    <scope>NUCLEOTIDE SEQUENCE [LARGE SCALE GENOMIC DNA]</scope>
    <source>
        <strain evidence="5">CCMP 1328</strain>
    </source>
</reference>
<name>A0A5J4Z4W2_PORPP</name>
<evidence type="ECO:0000256" key="2">
    <source>
        <dbReference type="SAM" id="Phobius"/>
    </source>
</evidence>
<feature type="transmembrane region" description="Helical" evidence="2">
    <location>
        <begin position="198"/>
        <end position="218"/>
    </location>
</feature>
<dbReference type="CDD" id="cd06257">
    <property type="entry name" value="DnaJ"/>
    <property type="match status" value="1"/>
</dbReference>
<dbReference type="Proteomes" id="UP000324585">
    <property type="component" value="Unassembled WGS sequence"/>
</dbReference>
<dbReference type="OrthoDB" id="10250354at2759"/>
<dbReference type="SMART" id="SM00271">
    <property type="entry name" value="DnaJ"/>
    <property type="match status" value="1"/>
</dbReference>
<evidence type="ECO:0000313" key="5">
    <source>
        <dbReference type="Proteomes" id="UP000324585"/>
    </source>
</evidence>
<organism evidence="4 5">
    <name type="scientific">Porphyridium purpureum</name>
    <name type="common">Red alga</name>
    <name type="synonym">Porphyridium cruentum</name>
    <dbReference type="NCBI Taxonomy" id="35688"/>
    <lineage>
        <taxon>Eukaryota</taxon>
        <taxon>Rhodophyta</taxon>
        <taxon>Bangiophyceae</taxon>
        <taxon>Porphyridiales</taxon>
        <taxon>Porphyridiaceae</taxon>
        <taxon>Porphyridium</taxon>
    </lineage>
</organism>
<dbReference type="InterPro" id="IPR001623">
    <property type="entry name" value="DnaJ_domain"/>
</dbReference>